<dbReference type="KEGG" id="haq:DU484_10980"/>
<dbReference type="CDD" id="cd07572">
    <property type="entry name" value="nit"/>
    <property type="match status" value="1"/>
</dbReference>
<gene>
    <name evidence="4" type="ORF">DU484_10980</name>
    <name evidence="3" type="ORF">DU500_11245</name>
</gene>
<evidence type="ECO:0000313" key="3">
    <source>
        <dbReference type="EMBL" id="AXG06955.1"/>
    </source>
</evidence>
<evidence type="ECO:0000256" key="1">
    <source>
        <dbReference type="ARBA" id="ARBA00022801"/>
    </source>
</evidence>
<dbReference type="OrthoDB" id="41015at2157"/>
<protein>
    <submittedName>
        <fullName evidence="4">Carbon-nitrogen hydrolase family protein</fullName>
    </submittedName>
</protein>
<organism evidence="4 5">
    <name type="scientific">Haloplanus rubicundus</name>
    <dbReference type="NCBI Taxonomy" id="1547898"/>
    <lineage>
        <taxon>Archaea</taxon>
        <taxon>Methanobacteriati</taxon>
        <taxon>Methanobacteriota</taxon>
        <taxon>Stenosarchaea group</taxon>
        <taxon>Halobacteria</taxon>
        <taxon>Halobacteriales</taxon>
        <taxon>Haloferacaceae</taxon>
        <taxon>Haloplanus</taxon>
    </lineage>
</organism>
<dbReference type="KEGG" id="haj:DU500_11245"/>
<feature type="domain" description="CN hydrolase" evidence="2">
    <location>
        <begin position="4"/>
        <end position="249"/>
    </location>
</feature>
<evidence type="ECO:0000313" key="5">
    <source>
        <dbReference type="Proteomes" id="UP000252985"/>
    </source>
</evidence>
<proteinExistence type="predicted"/>
<accession>A0A345EDQ3</accession>
<dbReference type="PANTHER" id="PTHR23088">
    <property type="entry name" value="NITRILASE-RELATED"/>
    <property type="match status" value="1"/>
</dbReference>
<keyword evidence="6" id="KW-1185">Reference proteome</keyword>
<sequence>MTTFEVAVCQLDSGIDTDENLATMLEYVESAAAEGADLVAFPEMSTYVGDEERLQRVAEPIPGETTDAIARAAAEHDIYVHAGSIFEESDGDRVYNTSVVIDDRGEIVERYRKIHLFDIDVEDGVTYQESKRVAPGEQIKTVDTPFSTLGLSICYDLRFNELYNALADAGAEVVFVPAAFTLFTGKDHWIPLLRTRAIENQVYVVAANQIGDKPESVPMYGKSVVIDPWGNVVSQASDRSEMITATIDTDYIDTVREELPCREHTRPDVYESQ</sequence>
<dbReference type="InterPro" id="IPR036526">
    <property type="entry name" value="C-N_Hydrolase_sf"/>
</dbReference>
<dbReference type="Proteomes" id="UP000253273">
    <property type="component" value="Chromosome"/>
</dbReference>
<evidence type="ECO:0000313" key="6">
    <source>
        <dbReference type="Proteomes" id="UP000253273"/>
    </source>
</evidence>
<dbReference type="GO" id="GO:0016811">
    <property type="term" value="F:hydrolase activity, acting on carbon-nitrogen (but not peptide) bonds, in linear amides"/>
    <property type="evidence" value="ECO:0007669"/>
    <property type="project" value="InterPro"/>
</dbReference>
<dbReference type="GeneID" id="37287508"/>
<evidence type="ECO:0000259" key="2">
    <source>
        <dbReference type="PROSITE" id="PS50263"/>
    </source>
</evidence>
<evidence type="ECO:0000313" key="4">
    <source>
        <dbReference type="EMBL" id="AXG10325.1"/>
    </source>
</evidence>
<dbReference type="EMBL" id="CP031150">
    <property type="protein sequence ID" value="AXG06955.1"/>
    <property type="molecule type" value="Genomic_DNA"/>
</dbReference>
<dbReference type="PROSITE" id="PS50263">
    <property type="entry name" value="CN_HYDROLASE"/>
    <property type="match status" value="1"/>
</dbReference>
<dbReference type="InterPro" id="IPR003010">
    <property type="entry name" value="C-N_Hydrolase"/>
</dbReference>
<dbReference type="InterPro" id="IPR045254">
    <property type="entry name" value="Nit1/2_C-N_Hydrolase"/>
</dbReference>
<dbReference type="RefSeq" id="WP_114586089.1">
    <property type="nucleotide sequence ID" value="NZ_CP031148.1"/>
</dbReference>
<dbReference type="Pfam" id="PF00795">
    <property type="entry name" value="CN_hydrolase"/>
    <property type="match status" value="1"/>
</dbReference>
<dbReference type="AlphaFoldDB" id="A0A345EDQ3"/>
<dbReference type="Proteomes" id="UP000252985">
    <property type="component" value="Chromosome"/>
</dbReference>
<dbReference type="Gene3D" id="3.60.110.10">
    <property type="entry name" value="Carbon-nitrogen hydrolase"/>
    <property type="match status" value="1"/>
</dbReference>
<accession>A0A345E433</accession>
<dbReference type="SUPFAM" id="SSF56317">
    <property type="entry name" value="Carbon-nitrogen hydrolase"/>
    <property type="match status" value="1"/>
</dbReference>
<keyword evidence="1 4" id="KW-0378">Hydrolase</keyword>
<reference evidence="3 6" key="2">
    <citation type="submission" date="2018-07" db="EMBL/GenBank/DDBJ databases">
        <title>Genome sequences of Haloplanus sp. CBA1113.</title>
        <authorList>
            <person name="Kim Y.B."/>
            <person name="Roh S.W."/>
        </authorList>
    </citation>
    <scope>NUCLEOTIDE SEQUENCE [LARGE SCALE GENOMIC DNA]</scope>
    <source>
        <strain evidence="3 6">CBA1113</strain>
    </source>
</reference>
<name>A0A345EDQ3_9EURY</name>
<dbReference type="EMBL" id="CP031148">
    <property type="protein sequence ID" value="AXG10325.1"/>
    <property type="molecule type" value="Genomic_DNA"/>
</dbReference>
<reference evidence="4 5" key="1">
    <citation type="submission" date="2018-07" db="EMBL/GenBank/DDBJ databases">
        <title>Genome sequences of Haloplanus sp. CBA1112.</title>
        <authorList>
            <person name="Kim Y.B."/>
            <person name="Roh S.W."/>
        </authorList>
    </citation>
    <scope>NUCLEOTIDE SEQUENCE [LARGE SCALE GENOMIC DNA]</scope>
    <source>
        <strain evidence="4 5">CBA1112</strain>
    </source>
</reference>
<dbReference type="PANTHER" id="PTHR23088:SF27">
    <property type="entry name" value="DEAMINATED GLUTATHIONE AMIDASE"/>
    <property type="match status" value="1"/>
</dbReference>